<feature type="transmembrane region" description="Helical" evidence="8">
    <location>
        <begin position="460"/>
        <end position="479"/>
    </location>
</feature>
<comment type="similarity">
    <text evidence="2">Belongs to the BCCT transporter (TC 2.A.15) family.</text>
</comment>
<feature type="transmembrane region" description="Helical" evidence="8">
    <location>
        <begin position="356"/>
        <end position="374"/>
    </location>
</feature>
<dbReference type="PANTHER" id="PTHR30047:SF7">
    <property type="entry name" value="HIGH-AFFINITY CHOLINE TRANSPORT PROTEIN"/>
    <property type="match status" value="1"/>
</dbReference>
<evidence type="ECO:0000256" key="8">
    <source>
        <dbReference type="SAM" id="Phobius"/>
    </source>
</evidence>
<dbReference type="Proteomes" id="UP000653056">
    <property type="component" value="Unassembled WGS sequence"/>
</dbReference>
<keyword evidence="5 8" id="KW-0812">Transmembrane</keyword>
<keyword evidence="6 8" id="KW-1133">Transmembrane helix</keyword>
<feature type="transmembrane region" description="Helical" evidence="8">
    <location>
        <begin position="322"/>
        <end position="344"/>
    </location>
</feature>
<gene>
    <name evidence="9" type="ORF">GCM10007160_16450</name>
</gene>
<feature type="transmembrane region" description="Helical" evidence="8">
    <location>
        <begin position="62"/>
        <end position="81"/>
    </location>
</feature>
<dbReference type="PANTHER" id="PTHR30047">
    <property type="entry name" value="HIGH-AFFINITY CHOLINE TRANSPORT PROTEIN-RELATED"/>
    <property type="match status" value="1"/>
</dbReference>
<dbReference type="InterPro" id="IPR000060">
    <property type="entry name" value="BCCT_transptr"/>
</dbReference>
<dbReference type="PROSITE" id="PS01303">
    <property type="entry name" value="BCCT"/>
    <property type="match status" value="1"/>
</dbReference>
<feature type="transmembrane region" description="Helical" evidence="8">
    <location>
        <begin position="149"/>
        <end position="172"/>
    </location>
</feature>
<dbReference type="Pfam" id="PF02028">
    <property type="entry name" value="BCCT"/>
    <property type="match status" value="1"/>
</dbReference>
<feature type="transmembrane region" description="Helical" evidence="8">
    <location>
        <begin position="200"/>
        <end position="221"/>
    </location>
</feature>
<keyword evidence="3" id="KW-0813">Transport</keyword>
<dbReference type="InterPro" id="IPR018093">
    <property type="entry name" value="BCCT_CS"/>
</dbReference>
<proteinExistence type="inferred from homology"/>
<evidence type="ECO:0000313" key="9">
    <source>
        <dbReference type="EMBL" id="GGX89768.1"/>
    </source>
</evidence>
<keyword evidence="7 8" id="KW-0472">Membrane</keyword>
<evidence type="ECO:0000256" key="5">
    <source>
        <dbReference type="ARBA" id="ARBA00022692"/>
    </source>
</evidence>
<name>A0ABQ2YMY5_9GAMM</name>
<keyword evidence="4" id="KW-1003">Cell membrane</keyword>
<evidence type="ECO:0000313" key="10">
    <source>
        <dbReference type="Proteomes" id="UP000653056"/>
    </source>
</evidence>
<comment type="subcellular location">
    <subcellularLocation>
        <location evidence="1">Cell membrane</location>
        <topology evidence="1">Multi-pass membrane protein</topology>
    </subcellularLocation>
</comment>
<reference evidence="10" key="1">
    <citation type="journal article" date="2019" name="Int. J. Syst. Evol. Microbiol.">
        <title>The Global Catalogue of Microorganisms (GCM) 10K type strain sequencing project: providing services to taxonomists for standard genome sequencing and annotation.</title>
        <authorList>
            <consortium name="The Broad Institute Genomics Platform"/>
            <consortium name="The Broad Institute Genome Sequencing Center for Infectious Disease"/>
            <person name="Wu L."/>
            <person name="Ma J."/>
        </authorList>
    </citation>
    <scope>NUCLEOTIDE SEQUENCE [LARGE SCALE GENOMIC DNA]</scope>
    <source>
        <strain evidence="10">KCTC 22228</strain>
    </source>
</reference>
<evidence type="ECO:0000256" key="4">
    <source>
        <dbReference type="ARBA" id="ARBA00022475"/>
    </source>
</evidence>
<protein>
    <submittedName>
        <fullName evidence="9">High-affinity choline transporter BetT</fullName>
    </submittedName>
</protein>
<dbReference type="EMBL" id="BMXS01000006">
    <property type="protein sequence ID" value="GGX89768.1"/>
    <property type="molecule type" value="Genomic_DNA"/>
</dbReference>
<feature type="transmembrane region" description="Helical" evidence="8">
    <location>
        <begin position="485"/>
        <end position="505"/>
    </location>
</feature>
<feature type="transmembrane region" description="Helical" evidence="8">
    <location>
        <begin position="102"/>
        <end position="129"/>
    </location>
</feature>
<organism evidence="9 10">
    <name type="scientific">Litchfieldella qijiaojingensis</name>
    <dbReference type="NCBI Taxonomy" id="980347"/>
    <lineage>
        <taxon>Bacteria</taxon>
        <taxon>Pseudomonadati</taxon>
        <taxon>Pseudomonadota</taxon>
        <taxon>Gammaproteobacteria</taxon>
        <taxon>Oceanospirillales</taxon>
        <taxon>Halomonadaceae</taxon>
        <taxon>Litchfieldella</taxon>
    </lineage>
</organism>
<dbReference type="RefSeq" id="WP_189468043.1">
    <property type="nucleotide sequence ID" value="NZ_BMXS01000006.1"/>
</dbReference>
<evidence type="ECO:0000256" key="3">
    <source>
        <dbReference type="ARBA" id="ARBA00022448"/>
    </source>
</evidence>
<evidence type="ECO:0000256" key="1">
    <source>
        <dbReference type="ARBA" id="ARBA00004651"/>
    </source>
</evidence>
<sequence length="692" mass="76036">MANESVTSQKPPEQPRDRINPVVFYGSTIGIVAFALWTMTFTSLASHVINAVLAWISDTFGWFYFVAVVVYLVFVICIGLSRYGKLRLGPAHSTPDFNMITWAAMLFSAGIGIDLLFFCIAEPVTQFLAPPQGDPGTAEAARHAMELTFLHWGLSGWGIYTLVGMSLAFFSYRHGLPLTIRSALYPIFGRRIRGPIGHGVDIAAVLGTVFGIATSLGIGIIQLNFGLNYMFGIPESTITQAALAILIVVFSAISAVTGVDKGIRRLSEFNMLLALLLMLFILFSGKTLFLLNALVLNVGDYLGRFISLSFNTYAFAPPTDWLNAWTVFFWAWWIAWGPFVGLFLARISRGRTIRQFVAGTLILPLSFMMAWMSIMGNSAIDLVMNDAGVVNFGEQAMNNPGSAIYLFLQSYPWVGLTTVVTTILAIVFFVTSGDSGSLVLSNLTSVLTDPNHDAPSWMRILWAAIIGVLTLALLMAGGLGALQSAVVIMGLPFALVLFLMMLGLFKALKVEGLKEDSLRASMAGHLSGRTMPGEGVGHHWRQRLTRAVSFPSHEQARRFLAEVGRPAMEEIREVLSEKGFPVEIVEGRGKDEHLALNVSLGGEQDFTYQIWPHQCAMPAFSIRATRAGTHYYRLQVHIGEGGQGYDVYGYSKEQLIADILDQYERHLFFLHSQRELPGAEAIMPDDPTTAGR</sequence>
<feature type="transmembrane region" description="Helical" evidence="8">
    <location>
        <begin position="241"/>
        <end position="259"/>
    </location>
</feature>
<dbReference type="NCBIfam" id="NF007399">
    <property type="entry name" value="PRK09928.1"/>
    <property type="match status" value="1"/>
</dbReference>
<feature type="transmembrane region" description="Helical" evidence="8">
    <location>
        <begin position="23"/>
        <end position="56"/>
    </location>
</feature>
<comment type="caution">
    <text evidence="9">The sequence shown here is derived from an EMBL/GenBank/DDBJ whole genome shotgun (WGS) entry which is preliminary data.</text>
</comment>
<evidence type="ECO:0000256" key="2">
    <source>
        <dbReference type="ARBA" id="ARBA00005658"/>
    </source>
</evidence>
<keyword evidence="10" id="KW-1185">Reference proteome</keyword>
<evidence type="ECO:0000256" key="6">
    <source>
        <dbReference type="ARBA" id="ARBA00022989"/>
    </source>
</evidence>
<accession>A0ABQ2YMY5</accession>
<feature type="transmembrane region" description="Helical" evidence="8">
    <location>
        <begin position="410"/>
        <end position="430"/>
    </location>
</feature>
<evidence type="ECO:0000256" key="7">
    <source>
        <dbReference type="ARBA" id="ARBA00023136"/>
    </source>
</evidence>
<dbReference type="NCBIfam" id="TIGR00842">
    <property type="entry name" value="bcct"/>
    <property type="match status" value="1"/>
</dbReference>
<feature type="transmembrane region" description="Helical" evidence="8">
    <location>
        <begin position="271"/>
        <end position="295"/>
    </location>
</feature>